<organism evidence="1 2">
    <name type="scientific">Candidatus Magnetobacterium casense</name>
    <dbReference type="NCBI Taxonomy" id="1455061"/>
    <lineage>
        <taxon>Bacteria</taxon>
        <taxon>Pseudomonadati</taxon>
        <taxon>Nitrospirota</taxon>
        <taxon>Thermodesulfovibrionia</taxon>
        <taxon>Thermodesulfovibrionales</taxon>
        <taxon>Candidatus Magnetobacteriaceae</taxon>
        <taxon>Candidatus Magnetobacterium</taxon>
    </lineage>
</organism>
<evidence type="ECO:0000313" key="1">
    <source>
        <dbReference type="EMBL" id="MBV6340179.1"/>
    </source>
</evidence>
<accession>A0ABS6RVX8</accession>
<sequence>MFDYGYNFFMLCLKQQEKGRLRGMKDLATAVRMGAWADKDEFNRFCEE</sequence>
<name>A0ABS6RVX8_9BACT</name>
<comment type="caution">
    <text evidence="1">The sequence shown here is derived from an EMBL/GenBank/DDBJ whole genome shotgun (WGS) entry which is preliminary data.</text>
</comment>
<reference evidence="1 2" key="1">
    <citation type="journal article" date="2020" name="J Geophys Res Biogeosci">
        <title>Magnetotaxis as an Adaptation to Enable Bacterial Shuttling of Microbial Sulfur and Sulfur Cycling Across Aquatic Oxic#Anoxic Interfaces.</title>
        <authorList>
            <person name="Li J."/>
            <person name="Liu P."/>
            <person name="Wang J."/>
            <person name="Roberts A.P."/>
            <person name="Pan Y."/>
        </authorList>
    </citation>
    <scope>NUCLEOTIDE SEQUENCE [LARGE SCALE GENOMIC DNA]</scope>
    <source>
        <strain evidence="1 2">MYR-1_YQ</strain>
    </source>
</reference>
<dbReference type="RefSeq" id="WP_218250802.1">
    <property type="nucleotide sequence ID" value="NZ_JABXWD010000010.1"/>
</dbReference>
<evidence type="ECO:0000313" key="2">
    <source>
        <dbReference type="Proteomes" id="UP001196980"/>
    </source>
</evidence>
<protein>
    <submittedName>
        <fullName evidence="1">Uncharacterized protein</fullName>
    </submittedName>
</protein>
<dbReference type="Proteomes" id="UP001196980">
    <property type="component" value="Unassembled WGS sequence"/>
</dbReference>
<dbReference type="EMBL" id="JABXWD010000010">
    <property type="protein sequence ID" value="MBV6340179.1"/>
    <property type="molecule type" value="Genomic_DNA"/>
</dbReference>
<gene>
    <name evidence="1" type="ORF">HWQ67_01145</name>
</gene>
<proteinExistence type="predicted"/>
<keyword evidence="2" id="KW-1185">Reference proteome</keyword>